<dbReference type="EMBL" id="GEDC01023618">
    <property type="protein sequence ID" value="JAS13680.1"/>
    <property type="molecule type" value="Transcribed_RNA"/>
</dbReference>
<name>A0A1B6CJT2_9HEMI</name>
<organism evidence="1">
    <name type="scientific">Clastoptera arizonana</name>
    <name type="common">Arizona spittle bug</name>
    <dbReference type="NCBI Taxonomy" id="38151"/>
    <lineage>
        <taxon>Eukaryota</taxon>
        <taxon>Metazoa</taxon>
        <taxon>Ecdysozoa</taxon>
        <taxon>Arthropoda</taxon>
        <taxon>Hexapoda</taxon>
        <taxon>Insecta</taxon>
        <taxon>Pterygota</taxon>
        <taxon>Neoptera</taxon>
        <taxon>Paraneoptera</taxon>
        <taxon>Hemiptera</taxon>
        <taxon>Auchenorrhyncha</taxon>
        <taxon>Cercopoidea</taxon>
        <taxon>Clastopteridae</taxon>
        <taxon>Clastoptera</taxon>
    </lineage>
</organism>
<protein>
    <submittedName>
        <fullName evidence="1">Uncharacterized protein</fullName>
    </submittedName>
</protein>
<evidence type="ECO:0000313" key="1">
    <source>
        <dbReference type="EMBL" id="JAS13680.1"/>
    </source>
</evidence>
<dbReference type="AlphaFoldDB" id="A0A1B6CJT2"/>
<reference evidence="1" key="1">
    <citation type="submission" date="2015-12" db="EMBL/GenBank/DDBJ databases">
        <title>De novo transcriptome assembly of four potential Pierce s Disease insect vectors from Arizona vineyards.</title>
        <authorList>
            <person name="Tassone E.E."/>
        </authorList>
    </citation>
    <scope>NUCLEOTIDE SEQUENCE</scope>
</reference>
<proteinExistence type="predicted"/>
<sequence length="374" mass="44651">MEFEINLQQMARVKVAILFWELKEVQDNVNDYLDRLFDLFYTNERFNNLIISVMKDSLGIVLPLSIQSQLNYTIREIGKKIRFWYIHVKNTWRICKVCNGGRDFVTKIYWTQYGTIDEVKIFKSSCVAFPMFNIAEIYNTPCDHFAELCNTSIDSIGTYGKCKSYLELYRSGNHRELGQHMQGLVRNNAAMQQQFHHSDPALLNVYMLKISVCEGNSLAVEYVWGKMNEKERRENLVKMATFSFLFYRNWSMMKDIFKYLVEQYLQIFMFFFNKMTIQEKEILYSCLPTFNWSIFILQMLMDSWPWQDHLIPVFSDLLRCSENGVKLVKEFLHYLKMKISDTRSNGDVYYNYFQNIYYKVIYNLPDDMKGVVEK</sequence>
<accession>A0A1B6CJT2</accession>
<gene>
    <name evidence="1" type="ORF">g.42069</name>
</gene>